<sequence length="800" mass="91476">MQERYTPFVLAHRPQILPLLGDEDIAEILEEESSDGVVYQYEEIKSQPVGIRVILKPHQLDGVSFLFYLRKNSAHCILGDEMGLGKTLQTLSFFQHIKNVEGGGRRPFLVVCPMSVLANWQTEIENWTTLKAVQWYGNGEKRKCTAQMVKDQDFDVVLTTYETVVADRFRLSRIGLWECIVLDEGHRIKNFTTKLSTSVKTLKTRQRIILTGTPIQNDLSEVWSMCNWLYPEIFVKETQQHWKEAFSLSSGKVDSTFLENVRDFLRVIMLRRVKQSKSQGLGLPVKTEVVLHLPLTQEQKRLYLEVITGQSDFIKFCTNEDSSHLPQTPPPSPGSEDSIHSHSTNQDIREKASSRSVTNALMELRKICVHPLLVDNMGMGDVFAEPMPRELVQSSSKFIALERLLYHEVTENNKKMLIFSGFDYALDCCESLLNAMSIPHLRLDGSTPYAIRKYNVHRFQNQDLHRVFVIATRAGGEGITLTSAEVVVFMDLDWNPQIMAQAEARAHRIGQEKPVTVVKMCTRGTVEHQMINRVNKKLYLASRVIHDAATASSELSMADSFQTDATFIRRLISHSLTSVTVDPFRADDLKDMDWETIVKSCQNTYDAEEYTPTSSITTPPSPSVDSFDEQEKHWLSQSTSIKTGLFNGTVFQRRRVQLKDALPESLDPYQRRLNKNRTVYDKDIDYYVDKESTLCRDGEAVPTLTKGKTSKLKVVGGIGFQHFKFSTCIDCVDLDAIKSIGDNIPEFEAIGYESPRHFQYITCEVCLKKSHEREQKRTMTRTDSQHLRNVKRVCRFGFEY</sequence>
<keyword evidence="2" id="KW-0378">Hydrolase</keyword>
<protein>
    <recommendedName>
        <fullName evidence="9">Helicase ATP-binding domain-containing protein</fullName>
    </recommendedName>
</protein>
<dbReference type="Pfam" id="PF00176">
    <property type="entry name" value="SNF2-rel_dom"/>
    <property type="match status" value="1"/>
</dbReference>
<dbReference type="InterPro" id="IPR038718">
    <property type="entry name" value="SNF2-like_sf"/>
</dbReference>
<feature type="domain" description="Helicase C-terminal" evidence="6">
    <location>
        <begin position="400"/>
        <end position="561"/>
    </location>
</feature>
<dbReference type="CDD" id="cd18793">
    <property type="entry name" value="SF2_C_SNF"/>
    <property type="match status" value="1"/>
</dbReference>
<evidence type="ECO:0008006" key="9">
    <source>
        <dbReference type="Google" id="ProtNLM"/>
    </source>
</evidence>
<evidence type="ECO:0000256" key="3">
    <source>
        <dbReference type="ARBA" id="ARBA00022840"/>
    </source>
</evidence>
<dbReference type="InterPro" id="IPR014001">
    <property type="entry name" value="Helicase_ATP-bd"/>
</dbReference>
<dbReference type="InterPro" id="IPR001650">
    <property type="entry name" value="Helicase_C-like"/>
</dbReference>
<evidence type="ECO:0000256" key="4">
    <source>
        <dbReference type="SAM" id="MobiDB-lite"/>
    </source>
</evidence>
<name>A0A364L1S6_TALAM</name>
<keyword evidence="3" id="KW-0067">ATP-binding</keyword>
<dbReference type="PROSITE" id="PS51194">
    <property type="entry name" value="HELICASE_CTER"/>
    <property type="match status" value="1"/>
</dbReference>
<gene>
    <name evidence="7" type="ORF">BHQ10_005775</name>
</gene>
<evidence type="ECO:0000256" key="2">
    <source>
        <dbReference type="ARBA" id="ARBA00022801"/>
    </source>
</evidence>
<organism evidence="7 8">
    <name type="scientific">Talaromyces amestolkiae</name>
    <dbReference type="NCBI Taxonomy" id="1196081"/>
    <lineage>
        <taxon>Eukaryota</taxon>
        <taxon>Fungi</taxon>
        <taxon>Dikarya</taxon>
        <taxon>Ascomycota</taxon>
        <taxon>Pezizomycotina</taxon>
        <taxon>Eurotiomycetes</taxon>
        <taxon>Eurotiomycetidae</taxon>
        <taxon>Eurotiales</taxon>
        <taxon>Trichocomaceae</taxon>
        <taxon>Talaromyces</taxon>
        <taxon>Talaromyces sect. Talaromyces</taxon>
    </lineage>
</organism>
<dbReference type="CDD" id="cd17919">
    <property type="entry name" value="DEXHc_Snf"/>
    <property type="match status" value="1"/>
</dbReference>
<dbReference type="GO" id="GO:0005524">
    <property type="term" value="F:ATP binding"/>
    <property type="evidence" value="ECO:0007669"/>
    <property type="project" value="InterPro"/>
</dbReference>
<evidence type="ECO:0000313" key="7">
    <source>
        <dbReference type="EMBL" id="RAO69763.1"/>
    </source>
</evidence>
<dbReference type="STRING" id="1196081.A0A364L1S6"/>
<comment type="caution">
    <text evidence="7">The sequence shown here is derived from an EMBL/GenBank/DDBJ whole genome shotgun (WGS) entry which is preliminary data.</text>
</comment>
<evidence type="ECO:0000256" key="1">
    <source>
        <dbReference type="ARBA" id="ARBA00022741"/>
    </source>
</evidence>
<dbReference type="InterPro" id="IPR049730">
    <property type="entry name" value="SNF2/RAD54-like_C"/>
</dbReference>
<dbReference type="InterPro" id="IPR000330">
    <property type="entry name" value="SNF2_N"/>
</dbReference>
<dbReference type="GeneID" id="63794991"/>
<evidence type="ECO:0000259" key="6">
    <source>
        <dbReference type="PROSITE" id="PS51194"/>
    </source>
</evidence>
<dbReference type="RefSeq" id="XP_040734279.1">
    <property type="nucleotide sequence ID" value="XM_040878287.1"/>
</dbReference>
<feature type="domain" description="Helicase ATP-binding" evidence="5">
    <location>
        <begin position="67"/>
        <end position="232"/>
    </location>
</feature>
<evidence type="ECO:0000259" key="5">
    <source>
        <dbReference type="PROSITE" id="PS51192"/>
    </source>
</evidence>
<dbReference type="SMART" id="SM00487">
    <property type="entry name" value="DEXDc"/>
    <property type="match status" value="1"/>
</dbReference>
<dbReference type="EMBL" id="MIKG01000010">
    <property type="protein sequence ID" value="RAO69763.1"/>
    <property type="molecule type" value="Genomic_DNA"/>
</dbReference>
<dbReference type="Gene3D" id="3.40.50.300">
    <property type="entry name" value="P-loop containing nucleotide triphosphate hydrolases"/>
    <property type="match status" value="1"/>
</dbReference>
<dbReference type="Pfam" id="PF00271">
    <property type="entry name" value="Helicase_C"/>
    <property type="match status" value="1"/>
</dbReference>
<dbReference type="InterPro" id="IPR027417">
    <property type="entry name" value="P-loop_NTPase"/>
</dbReference>
<reference evidence="7 8" key="1">
    <citation type="journal article" date="2017" name="Biotechnol. Biofuels">
        <title>Differential beta-glucosidase expression as a function of carbon source availability in Talaromyces amestolkiae: a genomic and proteomic approach.</title>
        <authorList>
            <person name="de Eugenio L.I."/>
            <person name="Mendez-Liter J.A."/>
            <person name="Nieto-Dominguez M."/>
            <person name="Alonso L."/>
            <person name="Gil-Munoz J."/>
            <person name="Barriuso J."/>
            <person name="Prieto A."/>
            <person name="Martinez M.J."/>
        </authorList>
    </citation>
    <scope>NUCLEOTIDE SEQUENCE [LARGE SCALE GENOMIC DNA]</scope>
    <source>
        <strain evidence="7 8">CIB</strain>
    </source>
</reference>
<dbReference type="SMART" id="SM00490">
    <property type="entry name" value="HELICc"/>
    <property type="match status" value="1"/>
</dbReference>
<dbReference type="OrthoDB" id="288590at2759"/>
<dbReference type="Gene3D" id="3.40.50.10810">
    <property type="entry name" value="Tandem AAA-ATPase domain"/>
    <property type="match status" value="1"/>
</dbReference>
<dbReference type="AlphaFoldDB" id="A0A364L1S6"/>
<dbReference type="Proteomes" id="UP000249363">
    <property type="component" value="Unassembled WGS sequence"/>
</dbReference>
<dbReference type="PROSITE" id="PS51192">
    <property type="entry name" value="HELICASE_ATP_BIND_1"/>
    <property type="match status" value="1"/>
</dbReference>
<proteinExistence type="predicted"/>
<evidence type="ECO:0000313" key="8">
    <source>
        <dbReference type="Proteomes" id="UP000249363"/>
    </source>
</evidence>
<dbReference type="SUPFAM" id="SSF52540">
    <property type="entry name" value="P-loop containing nucleoside triphosphate hydrolases"/>
    <property type="match status" value="2"/>
</dbReference>
<keyword evidence="8" id="KW-1185">Reference proteome</keyword>
<dbReference type="PANTHER" id="PTHR10799">
    <property type="entry name" value="SNF2/RAD54 HELICASE FAMILY"/>
    <property type="match status" value="1"/>
</dbReference>
<keyword evidence="1" id="KW-0547">Nucleotide-binding</keyword>
<dbReference type="GO" id="GO:0016787">
    <property type="term" value="F:hydrolase activity"/>
    <property type="evidence" value="ECO:0007669"/>
    <property type="project" value="UniProtKB-KW"/>
</dbReference>
<accession>A0A364L1S6</accession>
<feature type="region of interest" description="Disordered" evidence="4">
    <location>
        <begin position="320"/>
        <end position="353"/>
    </location>
</feature>